<comment type="caution">
    <text evidence="1">The sequence shown here is derived from an EMBL/GenBank/DDBJ whole genome shotgun (WGS) entry which is preliminary data.</text>
</comment>
<sequence length="189" mass="21971">MVKPRRLQLCKPPLSPCEELSDDEYVGSDDACSDDLSDTASAGQGVYDDLDVWQIDDCDTSEKTSEETGVTTSEYFVSVPWGWRAKPASKRYRSMELVEAMLETHREICWLAMCFRASDMEHFREFCKTDWYGKTIISAGEDYSCMFLAMKVAVELFRHPYLVQDWDWQRPVKACGWMNFFAFVRPFRV</sequence>
<proteinExistence type="predicted"/>
<dbReference type="AlphaFoldDB" id="A0A2P4X4R4"/>
<reference evidence="1 2" key="1">
    <citation type="journal article" date="2017" name="Genome Biol. Evol.">
        <title>Phytophthora megakarya and P. palmivora, closely related causal agents of cacao black pod rot, underwent increases in genome sizes and gene numbers by different mechanisms.</title>
        <authorList>
            <person name="Ali S.S."/>
            <person name="Shao J."/>
            <person name="Lary D.J."/>
            <person name="Kronmiller B."/>
            <person name="Shen D."/>
            <person name="Strem M.D."/>
            <person name="Amoako-Attah I."/>
            <person name="Akrofi A.Y."/>
            <person name="Begoude B.A."/>
            <person name="Ten Hoopen G.M."/>
            <person name="Coulibaly K."/>
            <person name="Kebe B.I."/>
            <person name="Melnick R.L."/>
            <person name="Guiltinan M.J."/>
            <person name="Tyler B.M."/>
            <person name="Meinhardt L.W."/>
            <person name="Bailey B.A."/>
        </authorList>
    </citation>
    <scope>NUCLEOTIDE SEQUENCE [LARGE SCALE GENOMIC DNA]</scope>
    <source>
        <strain evidence="2">sbr112.9</strain>
    </source>
</reference>
<dbReference type="EMBL" id="NCKW01016856">
    <property type="protein sequence ID" value="POM60536.1"/>
    <property type="molecule type" value="Genomic_DNA"/>
</dbReference>
<protein>
    <submittedName>
        <fullName evidence="1">Uncharacterized protein</fullName>
    </submittedName>
</protein>
<dbReference type="OrthoDB" id="129387at2759"/>
<name>A0A2P4X4R4_9STRA</name>
<dbReference type="Proteomes" id="UP000237271">
    <property type="component" value="Unassembled WGS sequence"/>
</dbReference>
<evidence type="ECO:0000313" key="2">
    <source>
        <dbReference type="Proteomes" id="UP000237271"/>
    </source>
</evidence>
<accession>A0A2P4X4R4</accession>
<organism evidence="1 2">
    <name type="scientific">Phytophthora palmivora</name>
    <dbReference type="NCBI Taxonomy" id="4796"/>
    <lineage>
        <taxon>Eukaryota</taxon>
        <taxon>Sar</taxon>
        <taxon>Stramenopiles</taxon>
        <taxon>Oomycota</taxon>
        <taxon>Peronosporomycetes</taxon>
        <taxon>Peronosporales</taxon>
        <taxon>Peronosporaceae</taxon>
        <taxon>Phytophthora</taxon>
    </lineage>
</organism>
<keyword evidence="2" id="KW-1185">Reference proteome</keyword>
<gene>
    <name evidence="1" type="ORF">PHPALM_30593</name>
</gene>
<evidence type="ECO:0000313" key="1">
    <source>
        <dbReference type="EMBL" id="POM60536.1"/>
    </source>
</evidence>